<protein>
    <submittedName>
        <fullName evidence="1">Molybdate-binding protein</fullName>
    </submittedName>
</protein>
<gene>
    <name evidence="1" type="ORF">Q604_UNBC17780G0001</name>
</gene>
<organism evidence="1">
    <name type="scientific">human gut metagenome</name>
    <dbReference type="NCBI Taxonomy" id="408170"/>
    <lineage>
        <taxon>unclassified sequences</taxon>
        <taxon>metagenomes</taxon>
        <taxon>organismal metagenomes</taxon>
    </lineage>
</organism>
<name>W1X5E2_9ZZZZ</name>
<comment type="caution">
    <text evidence="1">The sequence shown here is derived from an EMBL/GenBank/DDBJ whole genome shotgun (WGS) entry which is preliminary data.</text>
</comment>
<accession>W1X5E2</accession>
<feature type="non-terminal residue" evidence="1">
    <location>
        <position position="32"/>
    </location>
</feature>
<dbReference type="EMBL" id="AZMM01017780">
    <property type="protein sequence ID" value="ETJ25513.1"/>
    <property type="molecule type" value="Genomic_DNA"/>
</dbReference>
<sequence>MKTDKKLLSPLEVAEILSISKKTVYEIIKRNE</sequence>
<evidence type="ECO:0000313" key="1">
    <source>
        <dbReference type="EMBL" id="ETJ25513.1"/>
    </source>
</evidence>
<reference evidence="1" key="1">
    <citation type="submission" date="2013-12" db="EMBL/GenBank/DDBJ databases">
        <title>A Varibaculum cambriense genome reconstructed from a premature infant gut community with otherwise low bacterial novelty that shifts toward anaerobic metabolism during the third week of life.</title>
        <authorList>
            <person name="Brown C.T."/>
            <person name="Sharon I."/>
            <person name="Thomas B.C."/>
            <person name="Castelle C.J."/>
            <person name="Morowitz M.J."/>
            <person name="Banfield J.F."/>
        </authorList>
    </citation>
    <scope>NUCLEOTIDE SEQUENCE</scope>
</reference>
<dbReference type="AlphaFoldDB" id="W1X5E2"/>
<proteinExistence type="predicted"/>